<dbReference type="Pfam" id="PF14833">
    <property type="entry name" value="NAD_binding_11"/>
    <property type="match status" value="1"/>
</dbReference>
<dbReference type="Pfam" id="PF03446">
    <property type="entry name" value="NAD_binding_2"/>
    <property type="match status" value="1"/>
</dbReference>
<keyword evidence="2" id="KW-0520">NAD</keyword>
<organism evidence="5 6">
    <name type="scientific">Paraburkholderia nemoris</name>
    <dbReference type="NCBI Taxonomy" id="2793076"/>
    <lineage>
        <taxon>Bacteria</taxon>
        <taxon>Pseudomonadati</taxon>
        <taxon>Pseudomonadota</taxon>
        <taxon>Betaproteobacteria</taxon>
        <taxon>Burkholderiales</taxon>
        <taxon>Burkholderiaceae</taxon>
        <taxon>Paraburkholderia</taxon>
    </lineage>
</organism>
<evidence type="ECO:0000259" key="3">
    <source>
        <dbReference type="Pfam" id="PF03446"/>
    </source>
</evidence>
<dbReference type="InterPro" id="IPR036291">
    <property type="entry name" value="NAD(P)-bd_dom_sf"/>
</dbReference>
<dbReference type="InterPro" id="IPR015815">
    <property type="entry name" value="HIBADH-related"/>
</dbReference>
<gene>
    <name evidence="5" type="primary">Hgd_3</name>
    <name evidence="5" type="ORF">R69776_07665</name>
</gene>
<accession>A0ABN7N5Q7</accession>
<dbReference type="EC" id="1.1.1.291" evidence="5"/>
<keyword evidence="6" id="KW-1185">Reference proteome</keyword>
<dbReference type="SUPFAM" id="SSF51735">
    <property type="entry name" value="NAD(P)-binding Rossmann-fold domains"/>
    <property type="match status" value="1"/>
</dbReference>
<dbReference type="Gene3D" id="3.40.50.720">
    <property type="entry name" value="NAD(P)-binding Rossmann-like Domain"/>
    <property type="match status" value="1"/>
</dbReference>
<proteinExistence type="predicted"/>
<dbReference type="InterPro" id="IPR006115">
    <property type="entry name" value="6PGDH_NADP-bd"/>
</dbReference>
<dbReference type="RefSeq" id="WP_054042438.1">
    <property type="nucleotide sequence ID" value="NZ_CAJNAW010000039.1"/>
</dbReference>
<dbReference type="PANTHER" id="PTHR43060">
    <property type="entry name" value="3-HYDROXYISOBUTYRATE DEHYDROGENASE-LIKE 1, MITOCHONDRIAL-RELATED"/>
    <property type="match status" value="1"/>
</dbReference>
<dbReference type="InterPro" id="IPR013328">
    <property type="entry name" value="6PGD_dom2"/>
</dbReference>
<dbReference type="PANTHER" id="PTHR43060:SF15">
    <property type="entry name" value="3-HYDROXYISOBUTYRATE DEHYDROGENASE-LIKE 1, MITOCHONDRIAL-RELATED"/>
    <property type="match status" value="1"/>
</dbReference>
<dbReference type="EMBL" id="CAJNBH010000040">
    <property type="protein sequence ID" value="CAE6854468.1"/>
    <property type="molecule type" value="Genomic_DNA"/>
</dbReference>
<dbReference type="Gene3D" id="1.10.1040.10">
    <property type="entry name" value="N-(1-d-carboxylethyl)-l-norvaline Dehydrogenase, domain 2"/>
    <property type="match status" value="1"/>
</dbReference>
<dbReference type="GO" id="GO:0043718">
    <property type="term" value="F:2-hydroxymethylglutarate dehydrogenase activity"/>
    <property type="evidence" value="ECO:0007669"/>
    <property type="project" value="UniProtKB-EC"/>
</dbReference>
<name>A0ABN7N5Q7_9BURK</name>
<feature type="domain" description="6-phosphogluconate dehydrogenase NADP-binding" evidence="3">
    <location>
        <begin position="13"/>
        <end position="169"/>
    </location>
</feature>
<reference evidence="5 6" key="1">
    <citation type="submission" date="2021-02" db="EMBL/GenBank/DDBJ databases">
        <authorList>
            <person name="Vanwijnsberghe S."/>
        </authorList>
    </citation>
    <scope>NUCLEOTIDE SEQUENCE [LARGE SCALE GENOMIC DNA]</scope>
    <source>
        <strain evidence="5 6">R-69776</strain>
    </source>
</reference>
<dbReference type="PIRSF" id="PIRSF000103">
    <property type="entry name" value="HIBADH"/>
    <property type="match status" value="1"/>
</dbReference>
<evidence type="ECO:0000259" key="4">
    <source>
        <dbReference type="Pfam" id="PF14833"/>
    </source>
</evidence>
<feature type="domain" description="3-hydroxyisobutyrate dehydrogenase-like NAD-binding" evidence="4">
    <location>
        <begin position="175"/>
        <end position="287"/>
    </location>
</feature>
<evidence type="ECO:0000256" key="1">
    <source>
        <dbReference type="ARBA" id="ARBA00023002"/>
    </source>
</evidence>
<comment type="caution">
    <text evidence="5">The sequence shown here is derived from an EMBL/GenBank/DDBJ whole genome shotgun (WGS) entry which is preliminary data.</text>
</comment>
<dbReference type="InterPro" id="IPR029154">
    <property type="entry name" value="HIBADH-like_NADP-bd"/>
</dbReference>
<dbReference type="SUPFAM" id="SSF48179">
    <property type="entry name" value="6-phosphogluconate dehydrogenase C-terminal domain-like"/>
    <property type="match status" value="1"/>
</dbReference>
<keyword evidence="1 5" id="KW-0560">Oxidoreductase</keyword>
<evidence type="ECO:0000256" key="2">
    <source>
        <dbReference type="ARBA" id="ARBA00023027"/>
    </source>
</evidence>
<dbReference type="InterPro" id="IPR008927">
    <property type="entry name" value="6-PGluconate_DH-like_C_sf"/>
</dbReference>
<evidence type="ECO:0000313" key="5">
    <source>
        <dbReference type="EMBL" id="CAE6854468.1"/>
    </source>
</evidence>
<sequence>MSVVVGGQSVGALGFVGLGVMGEPMCANLVTKSGLTVYGTDPRNEPLRALAALGMTPLGNAAEVGARADLVFICVADGEQLQKVCFGEHGLLAEGSRVKVIVDCSTTSVALTRECAAQVAAQGVTWVDAAVARMREAARAGTLSIMVGAAPDVFESLAPLLRCVGSDLVRCGPTGSGQVVKILNNKVLFEAVHSLAEALAIARAADVDGAVLFDALAKGSADSKALRFQGIGHLLPGDFPSRTFPTLYARKDIGLALSLAAETGVDARCARATAGLFDETIAAGHGADYYPVILKFIEAVHPIAQ</sequence>
<protein>
    <submittedName>
        <fullName evidence="5">2-(Hydroxymethyl)glutarate dehydrogenase</fullName>
        <ecNumber evidence="5">1.1.1.291</ecNumber>
    </submittedName>
</protein>
<evidence type="ECO:0000313" key="6">
    <source>
        <dbReference type="Proteomes" id="UP000673821"/>
    </source>
</evidence>
<dbReference type="Proteomes" id="UP000673821">
    <property type="component" value="Unassembled WGS sequence"/>
</dbReference>